<dbReference type="AlphaFoldDB" id="A0A813ABJ6"/>
<keyword evidence="2" id="KW-0812">Transmembrane</keyword>
<feature type="transmembrane region" description="Helical" evidence="2">
    <location>
        <begin position="44"/>
        <end position="63"/>
    </location>
</feature>
<evidence type="ECO:0000313" key="3">
    <source>
        <dbReference type="EMBL" id="CAE7863198.1"/>
    </source>
</evidence>
<dbReference type="OrthoDB" id="10500265at2759"/>
<feature type="coiled-coil region" evidence="1">
    <location>
        <begin position="135"/>
        <end position="169"/>
    </location>
</feature>
<evidence type="ECO:0000313" key="4">
    <source>
        <dbReference type="Proteomes" id="UP000601435"/>
    </source>
</evidence>
<protein>
    <submittedName>
        <fullName evidence="3">Uncharacterized protein</fullName>
    </submittedName>
</protein>
<keyword evidence="1" id="KW-0175">Coiled coil</keyword>
<proteinExistence type="predicted"/>
<reference evidence="3" key="1">
    <citation type="submission" date="2021-02" db="EMBL/GenBank/DDBJ databases">
        <authorList>
            <person name="Dougan E. K."/>
            <person name="Rhodes N."/>
            <person name="Thang M."/>
            <person name="Chan C."/>
        </authorList>
    </citation>
    <scope>NUCLEOTIDE SEQUENCE</scope>
</reference>
<dbReference type="EMBL" id="CAJNJA010057735">
    <property type="protein sequence ID" value="CAE7863198.1"/>
    <property type="molecule type" value="Genomic_DNA"/>
</dbReference>
<dbReference type="Proteomes" id="UP000601435">
    <property type="component" value="Unassembled WGS sequence"/>
</dbReference>
<gene>
    <name evidence="3" type="ORF">SNEC2469_LOCUS27426</name>
</gene>
<sequence>MNIFINVTGAGYDDERRNIVGTFLVERFHACMESVEVAGWSRRLVLSLFSVALCVRMLISLGFGDVLAAVWEACILLCWLLLYLLQWRLCREACQLRESVEAVQPAVAWHLWVCLPSEWESETATEASCDQQSGLRDLGKALGSLMKQMAELLQNAEKLLQRQQRLRTTSSKRSGKKGGFDALCDSNPKGISSDFSWLEDLLVAAELRRHIDPATRWAEERDIVQSDFLGGNEVSAASREEAFTHMDDLSKHLKLSAAATQRLYKQLQNRWITPKLAAAQD</sequence>
<name>A0A813ABJ6_9DINO</name>
<evidence type="ECO:0000256" key="1">
    <source>
        <dbReference type="SAM" id="Coils"/>
    </source>
</evidence>
<organism evidence="3 4">
    <name type="scientific">Symbiodinium necroappetens</name>
    <dbReference type="NCBI Taxonomy" id="1628268"/>
    <lineage>
        <taxon>Eukaryota</taxon>
        <taxon>Sar</taxon>
        <taxon>Alveolata</taxon>
        <taxon>Dinophyceae</taxon>
        <taxon>Suessiales</taxon>
        <taxon>Symbiodiniaceae</taxon>
        <taxon>Symbiodinium</taxon>
    </lineage>
</organism>
<accession>A0A813ABJ6</accession>
<keyword evidence="2" id="KW-0472">Membrane</keyword>
<keyword evidence="4" id="KW-1185">Reference proteome</keyword>
<feature type="transmembrane region" description="Helical" evidence="2">
    <location>
        <begin position="69"/>
        <end position="87"/>
    </location>
</feature>
<comment type="caution">
    <text evidence="3">The sequence shown here is derived from an EMBL/GenBank/DDBJ whole genome shotgun (WGS) entry which is preliminary data.</text>
</comment>
<keyword evidence="2" id="KW-1133">Transmembrane helix</keyword>
<evidence type="ECO:0000256" key="2">
    <source>
        <dbReference type="SAM" id="Phobius"/>
    </source>
</evidence>